<keyword evidence="5" id="KW-1185">Reference proteome</keyword>
<dbReference type="SUPFAM" id="SSF49785">
    <property type="entry name" value="Galactose-binding domain-like"/>
    <property type="match status" value="1"/>
</dbReference>
<accession>A0A7W7PKM5</accession>
<sequence length="317" mass="32609">MTAGNNGTGTPENDDPFGYLYRSEGGDGSTSGGQPATHQPGVPRTSYNQVRPVGSRQYGQPPAASRPNPHYAAPETLAGGAPGQGGPQQPGAYAPAGGHGSHGGSERPKRRGLLIAAIAVVAVVATGIGVAMVTNGSSNDGSKTSASGGDNKKPDSGDSKKKDDSSKKDSKDEPQNPSANGQQKRDAASLRLSGGATTEKTVQGAEADGGTYITGMNAPGASVEWTVDVQTAGQYRLNLRYGVPGKDANLTVWENGNKDERAIRMSNYGAKPGDWAGGWFTSWSNVKLNKGTNTLKLSCEPGNACEAHLDQVWLSAG</sequence>
<protein>
    <recommendedName>
        <fullName evidence="3">CBM6 domain-containing protein</fullName>
    </recommendedName>
</protein>
<feature type="domain" description="CBM6" evidence="3">
    <location>
        <begin position="183"/>
        <end position="315"/>
    </location>
</feature>
<keyword evidence="2" id="KW-0812">Transmembrane</keyword>
<dbReference type="Proteomes" id="UP000556084">
    <property type="component" value="Unassembled WGS sequence"/>
</dbReference>
<feature type="compositionally biased region" description="Polar residues" evidence="1">
    <location>
        <begin position="135"/>
        <end position="146"/>
    </location>
</feature>
<evidence type="ECO:0000313" key="4">
    <source>
        <dbReference type="EMBL" id="MBB4891935.1"/>
    </source>
</evidence>
<comment type="caution">
    <text evidence="4">The sequence shown here is derived from an EMBL/GenBank/DDBJ whole genome shotgun (WGS) entry which is preliminary data.</text>
</comment>
<reference evidence="4 5" key="1">
    <citation type="submission" date="2020-08" db="EMBL/GenBank/DDBJ databases">
        <title>Genomic Encyclopedia of Type Strains, Phase III (KMG-III): the genomes of soil and plant-associated and newly described type strains.</title>
        <authorList>
            <person name="Whitman W."/>
        </authorList>
    </citation>
    <scope>NUCLEOTIDE SEQUENCE [LARGE SCALE GENOMIC DNA]</scope>
    <source>
        <strain evidence="4 5">CECT 3266</strain>
    </source>
</reference>
<dbReference type="RefSeq" id="WP_184346429.1">
    <property type="nucleotide sequence ID" value="NZ_JACHJH010000001.1"/>
</dbReference>
<dbReference type="Gene3D" id="2.60.120.260">
    <property type="entry name" value="Galactose-binding domain-like"/>
    <property type="match status" value="1"/>
</dbReference>
<dbReference type="GO" id="GO:0030246">
    <property type="term" value="F:carbohydrate binding"/>
    <property type="evidence" value="ECO:0007669"/>
    <property type="project" value="InterPro"/>
</dbReference>
<gene>
    <name evidence="4" type="ORF">FHS39_000935</name>
</gene>
<name>A0A7W7PKM5_9ACTN</name>
<feature type="transmembrane region" description="Helical" evidence="2">
    <location>
        <begin position="113"/>
        <end position="133"/>
    </location>
</feature>
<dbReference type="AlphaFoldDB" id="A0A7W7PKM5"/>
<organism evidence="4 5">
    <name type="scientific">Streptomyces olivoverticillatus</name>
    <dbReference type="NCBI Taxonomy" id="66427"/>
    <lineage>
        <taxon>Bacteria</taxon>
        <taxon>Bacillati</taxon>
        <taxon>Actinomycetota</taxon>
        <taxon>Actinomycetes</taxon>
        <taxon>Kitasatosporales</taxon>
        <taxon>Streptomycetaceae</taxon>
        <taxon>Streptomyces</taxon>
    </lineage>
</organism>
<feature type="compositionally biased region" description="Polar residues" evidence="1">
    <location>
        <begin position="1"/>
        <end position="11"/>
    </location>
</feature>
<dbReference type="PROSITE" id="PS51175">
    <property type="entry name" value="CBM6"/>
    <property type="match status" value="1"/>
</dbReference>
<feature type="region of interest" description="Disordered" evidence="1">
    <location>
        <begin position="133"/>
        <end position="203"/>
    </location>
</feature>
<dbReference type="EMBL" id="JACHJH010000001">
    <property type="protein sequence ID" value="MBB4891935.1"/>
    <property type="molecule type" value="Genomic_DNA"/>
</dbReference>
<proteinExistence type="predicted"/>
<evidence type="ECO:0000256" key="1">
    <source>
        <dbReference type="SAM" id="MobiDB-lite"/>
    </source>
</evidence>
<evidence type="ECO:0000313" key="5">
    <source>
        <dbReference type="Proteomes" id="UP000556084"/>
    </source>
</evidence>
<dbReference type="InterPro" id="IPR005084">
    <property type="entry name" value="CBM6"/>
</dbReference>
<keyword evidence="2" id="KW-1133">Transmembrane helix</keyword>
<evidence type="ECO:0000259" key="3">
    <source>
        <dbReference type="PROSITE" id="PS51175"/>
    </source>
</evidence>
<evidence type="ECO:0000256" key="2">
    <source>
        <dbReference type="SAM" id="Phobius"/>
    </source>
</evidence>
<feature type="compositionally biased region" description="Basic and acidic residues" evidence="1">
    <location>
        <begin position="150"/>
        <end position="174"/>
    </location>
</feature>
<feature type="region of interest" description="Disordered" evidence="1">
    <location>
        <begin position="1"/>
        <end position="108"/>
    </location>
</feature>
<dbReference type="InterPro" id="IPR008979">
    <property type="entry name" value="Galactose-bd-like_sf"/>
</dbReference>
<keyword evidence="2" id="KW-0472">Membrane</keyword>